<protein>
    <submittedName>
        <fullName evidence="1">Uncharacterized protein</fullName>
    </submittedName>
</protein>
<keyword evidence="2" id="KW-1185">Reference proteome</keyword>
<dbReference type="AlphaFoldDB" id="H5U1Z2"/>
<name>H5U1Z2_9ACTN</name>
<reference evidence="1 2" key="1">
    <citation type="submission" date="2012-02" db="EMBL/GenBank/DDBJ databases">
        <title>Whole genome shotgun sequence of Gordonia sputi NBRC 100414.</title>
        <authorList>
            <person name="Yoshida I."/>
            <person name="Hosoyama A."/>
            <person name="Tsuchikane K."/>
            <person name="Katsumata H."/>
            <person name="Yamazaki S."/>
            <person name="Fujita N."/>
        </authorList>
    </citation>
    <scope>NUCLEOTIDE SEQUENCE [LARGE SCALE GENOMIC DNA]</scope>
    <source>
        <strain evidence="1 2">NBRC 100414</strain>
    </source>
</reference>
<dbReference type="RefSeq" id="WP_005206622.1">
    <property type="nucleotide sequence ID" value="NZ_BAFC01000077.1"/>
</dbReference>
<comment type="caution">
    <text evidence="1">The sequence shown here is derived from an EMBL/GenBank/DDBJ whole genome shotgun (WGS) entry which is preliminary data.</text>
</comment>
<organism evidence="1 2">
    <name type="scientific">Gordonia sputi NBRC 100414</name>
    <dbReference type="NCBI Taxonomy" id="1089453"/>
    <lineage>
        <taxon>Bacteria</taxon>
        <taxon>Bacillati</taxon>
        <taxon>Actinomycetota</taxon>
        <taxon>Actinomycetes</taxon>
        <taxon>Mycobacteriales</taxon>
        <taxon>Gordoniaceae</taxon>
        <taxon>Gordonia</taxon>
    </lineage>
</organism>
<proteinExistence type="predicted"/>
<dbReference type="Proteomes" id="UP000005845">
    <property type="component" value="Unassembled WGS sequence"/>
</dbReference>
<dbReference type="EMBL" id="BAFC01000077">
    <property type="protein sequence ID" value="GAB39750.1"/>
    <property type="molecule type" value="Genomic_DNA"/>
</dbReference>
<dbReference type="eggNOG" id="ENOG5031W87">
    <property type="taxonomic scope" value="Bacteria"/>
</dbReference>
<accession>H5U1Z2</accession>
<evidence type="ECO:0000313" key="2">
    <source>
        <dbReference type="Proteomes" id="UP000005845"/>
    </source>
</evidence>
<sequence>MMPPTTPAATYRQARSIGFTRRDIFKYAAFASGAMIVAACSGNDPGAEPVKKFAQGTWTITVTRSPSTNPNVTSEPTGPQTFQITIADGTYTATENSWLPTSGTWTWNEGGTVQITARKPSVATGVPDTITESTQLAWQYGDDRFAVKASWDSNTKTLTLIGTDGDGNPLPISAARQ</sequence>
<evidence type="ECO:0000313" key="1">
    <source>
        <dbReference type="EMBL" id="GAB39750.1"/>
    </source>
</evidence>
<gene>
    <name evidence="1" type="ORF">GOSPT_077_00060</name>
</gene>